<dbReference type="InterPro" id="IPR018062">
    <property type="entry name" value="HTH_AraC-typ_CS"/>
</dbReference>
<dbReference type="GO" id="GO:0003700">
    <property type="term" value="F:DNA-binding transcription factor activity"/>
    <property type="evidence" value="ECO:0007669"/>
    <property type="project" value="InterPro"/>
</dbReference>
<organism evidence="5 6">
    <name type="scientific">Candidatus Onthenecus intestinigallinarum</name>
    <dbReference type="NCBI Taxonomy" id="2840875"/>
    <lineage>
        <taxon>Bacteria</taxon>
        <taxon>Bacillati</taxon>
        <taxon>Bacillota</taxon>
        <taxon>Clostridia</taxon>
        <taxon>Eubacteriales</taxon>
        <taxon>Candidatus Onthenecus</taxon>
    </lineage>
</organism>
<dbReference type="InterPro" id="IPR009057">
    <property type="entry name" value="Homeodomain-like_sf"/>
</dbReference>
<name>A0A9D0Z950_9FIRM</name>
<dbReference type="SMART" id="SM00342">
    <property type="entry name" value="HTH_ARAC"/>
    <property type="match status" value="1"/>
</dbReference>
<dbReference type="Gene3D" id="1.10.10.60">
    <property type="entry name" value="Homeodomain-like"/>
    <property type="match status" value="2"/>
</dbReference>
<dbReference type="SUPFAM" id="SSF46689">
    <property type="entry name" value="Homeodomain-like"/>
    <property type="match status" value="2"/>
</dbReference>
<dbReference type="InterPro" id="IPR003313">
    <property type="entry name" value="AraC-bd"/>
</dbReference>
<dbReference type="AlphaFoldDB" id="A0A9D0Z950"/>
<dbReference type="EMBL" id="DVFJ01000009">
    <property type="protein sequence ID" value="HIQ71258.1"/>
    <property type="molecule type" value="Genomic_DNA"/>
</dbReference>
<evidence type="ECO:0000313" key="6">
    <source>
        <dbReference type="Proteomes" id="UP000886887"/>
    </source>
</evidence>
<dbReference type="CDD" id="cd02208">
    <property type="entry name" value="cupin_RmlC-like"/>
    <property type="match status" value="1"/>
</dbReference>
<protein>
    <submittedName>
        <fullName evidence="5">Helix-turn-helix transcriptional regulator</fullName>
    </submittedName>
</protein>
<dbReference type="Pfam" id="PF02311">
    <property type="entry name" value="AraC_binding"/>
    <property type="match status" value="1"/>
</dbReference>
<dbReference type="Pfam" id="PF12833">
    <property type="entry name" value="HTH_18"/>
    <property type="match status" value="1"/>
</dbReference>
<dbReference type="SUPFAM" id="SSF51215">
    <property type="entry name" value="Regulatory protein AraC"/>
    <property type="match status" value="1"/>
</dbReference>
<keyword evidence="2" id="KW-0238">DNA-binding</keyword>
<dbReference type="Gene3D" id="2.60.120.10">
    <property type="entry name" value="Jelly Rolls"/>
    <property type="match status" value="1"/>
</dbReference>
<dbReference type="GO" id="GO:0043565">
    <property type="term" value="F:sequence-specific DNA binding"/>
    <property type="evidence" value="ECO:0007669"/>
    <property type="project" value="InterPro"/>
</dbReference>
<dbReference type="InterPro" id="IPR018060">
    <property type="entry name" value="HTH_AraC"/>
</dbReference>
<dbReference type="PANTHER" id="PTHR43280:SF28">
    <property type="entry name" value="HTH-TYPE TRANSCRIPTIONAL ACTIVATOR RHAS"/>
    <property type="match status" value="1"/>
</dbReference>
<evidence type="ECO:0000313" key="5">
    <source>
        <dbReference type="EMBL" id="HIQ71258.1"/>
    </source>
</evidence>
<evidence type="ECO:0000256" key="1">
    <source>
        <dbReference type="ARBA" id="ARBA00023015"/>
    </source>
</evidence>
<accession>A0A9D0Z950</accession>
<keyword evidence="1" id="KW-0805">Transcription regulation</keyword>
<feature type="domain" description="HTH araC/xylS-type" evidence="4">
    <location>
        <begin position="159"/>
        <end position="256"/>
    </location>
</feature>
<sequence>MPLYQLDNSTAAQHARVDLYDDFFFIPHLHKDFELAYVLEGEVEVCLRERRETAHAGELALVFPNEIHAYATPHRSRVLVCVFSGDYVGAFAHETQGRRGARSVFDGTPGLRAYLEECFLSGRGADRFALTGAFYAVCAQFLREVPLAPFDAQHDDLLCRLLAYVEAHYREDISLHSAARAIGYSPNYLSRFFHAAVGMHFRRYLNQYRIQYACQLLEEGGLSVSQIALECGFQSIRSFNRAFAEQMGRTPTQARR</sequence>
<dbReference type="InterPro" id="IPR014710">
    <property type="entry name" value="RmlC-like_jellyroll"/>
</dbReference>
<keyword evidence="3" id="KW-0804">Transcription</keyword>
<dbReference type="InterPro" id="IPR037923">
    <property type="entry name" value="HTH-like"/>
</dbReference>
<evidence type="ECO:0000256" key="3">
    <source>
        <dbReference type="ARBA" id="ARBA00023163"/>
    </source>
</evidence>
<dbReference type="PROSITE" id="PS01124">
    <property type="entry name" value="HTH_ARAC_FAMILY_2"/>
    <property type="match status" value="1"/>
</dbReference>
<proteinExistence type="predicted"/>
<dbReference type="PROSITE" id="PS00041">
    <property type="entry name" value="HTH_ARAC_FAMILY_1"/>
    <property type="match status" value="1"/>
</dbReference>
<dbReference type="Proteomes" id="UP000886887">
    <property type="component" value="Unassembled WGS sequence"/>
</dbReference>
<reference evidence="5" key="1">
    <citation type="submission" date="2020-10" db="EMBL/GenBank/DDBJ databases">
        <authorList>
            <person name="Gilroy R."/>
        </authorList>
    </citation>
    <scope>NUCLEOTIDE SEQUENCE</scope>
    <source>
        <strain evidence="5">ChiSxjej2B14-6234</strain>
    </source>
</reference>
<comment type="caution">
    <text evidence="5">The sequence shown here is derived from an EMBL/GenBank/DDBJ whole genome shotgun (WGS) entry which is preliminary data.</text>
</comment>
<evidence type="ECO:0000256" key="2">
    <source>
        <dbReference type="ARBA" id="ARBA00023125"/>
    </source>
</evidence>
<evidence type="ECO:0000259" key="4">
    <source>
        <dbReference type="PROSITE" id="PS01124"/>
    </source>
</evidence>
<dbReference type="PANTHER" id="PTHR43280">
    <property type="entry name" value="ARAC-FAMILY TRANSCRIPTIONAL REGULATOR"/>
    <property type="match status" value="1"/>
</dbReference>
<gene>
    <name evidence="5" type="ORF">IAB73_03485</name>
</gene>
<reference evidence="5" key="2">
    <citation type="journal article" date="2021" name="PeerJ">
        <title>Extensive microbial diversity within the chicken gut microbiome revealed by metagenomics and culture.</title>
        <authorList>
            <person name="Gilroy R."/>
            <person name="Ravi A."/>
            <person name="Getino M."/>
            <person name="Pursley I."/>
            <person name="Horton D.L."/>
            <person name="Alikhan N.F."/>
            <person name="Baker D."/>
            <person name="Gharbi K."/>
            <person name="Hall N."/>
            <person name="Watson M."/>
            <person name="Adriaenssens E.M."/>
            <person name="Foster-Nyarko E."/>
            <person name="Jarju S."/>
            <person name="Secka A."/>
            <person name="Antonio M."/>
            <person name="Oren A."/>
            <person name="Chaudhuri R.R."/>
            <person name="La Ragione R."/>
            <person name="Hildebrand F."/>
            <person name="Pallen M.J."/>
        </authorList>
    </citation>
    <scope>NUCLEOTIDE SEQUENCE</scope>
    <source>
        <strain evidence="5">ChiSxjej2B14-6234</strain>
    </source>
</reference>